<protein>
    <submittedName>
        <fullName evidence="8">Uncharacterized protein</fullName>
    </submittedName>
</protein>
<dbReference type="GO" id="GO:0016020">
    <property type="term" value="C:membrane"/>
    <property type="evidence" value="ECO:0007669"/>
    <property type="project" value="UniProtKB-SubCell"/>
</dbReference>
<evidence type="ECO:0000313" key="9">
    <source>
        <dbReference type="EMBL" id="CAF1070346.1"/>
    </source>
</evidence>
<evidence type="ECO:0000256" key="5">
    <source>
        <dbReference type="ARBA" id="ARBA00023136"/>
    </source>
</evidence>
<sequence length="151" mass="17165">MASNAIETESISRSKSAPAGTSRPTLTLRNEAISAHSSFQSVEPLVTPTRRTQKIPTFFPWSIFNLLFVPFGILCCYFSHRVSQFKIQNRHDAAVLWSKRTFVVNIITTLLMIGVIITVVMLHYDYEQRNEETVGNQTRTTGSYIPWQPGR</sequence>
<comment type="similarity">
    <text evidence="2">Belongs to the CD225/Dispanin family.</text>
</comment>
<comment type="caution">
    <text evidence="8">The sequence shown here is derived from an EMBL/GenBank/DDBJ whole genome shotgun (WGS) entry which is preliminary data.</text>
</comment>
<evidence type="ECO:0000256" key="6">
    <source>
        <dbReference type="SAM" id="MobiDB-lite"/>
    </source>
</evidence>
<keyword evidence="5 7" id="KW-0472">Membrane</keyword>
<evidence type="ECO:0000256" key="4">
    <source>
        <dbReference type="ARBA" id="ARBA00022989"/>
    </source>
</evidence>
<evidence type="ECO:0000256" key="3">
    <source>
        <dbReference type="ARBA" id="ARBA00022692"/>
    </source>
</evidence>
<evidence type="ECO:0000313" key="8">
    <source>
        <dbReference type="EMBL" id="CAF0862654.1"/>
    </source>
</evidence>
<proteinExistence type="inferred from homology"/>
<comment type="subcellular location">
    <subcellularLocation>
        <location evidence="1">Membrane</location>
    </subcellularLocation>
</comment>
<dbReference type="EMBL" id="CAJNOJ010000024">
    <property type="protein sequence ID" value="CAF0862654.1"/>
    <property type="molecule type" value="Genomic_DNA"/>
</dbReference>
<accession>A0A813X738</accession>
<gene>
    <name evidence="8" type="ORF">EDS130_LOCUS7893</name>
    <name evidence="9" type="ORF">XAT740_LOCUS16775</name>
</gene>
<keyword evidence="10" id="KW-1185">Reference proteome</keyword>
<evidence type="ECO:0000256" key="2">
    <source>
        <dbReference type="ARBA" id="ARBA00006843"/>
    </source>
</evidence>
<evidence type="ECO:0000256" key="7">
    <source>
        <dbReference type="SAM" id="Phobius"/>
    </source>
</evidence>
<dbReference type="OrthoDB" id="10040313at2759"/>
<feature type="compositionally biased region" description="Polar residues" evidence="6">
    <location>
        <begin position="1"/>
        <end position="15"/>
    </location>
</feature>
<dbReference type="Pfam" id="PF04505">
    <property type="entry name" value="CD225"/>
    <property type="match status" value="1"/>
</dbReference>
<name>A0A813X738_ADIRI</name>
<keyword evidence="3 7" id="KW-0812">Transmembrane</keyword>
<dbReference type="Proteomes" id="UP000663852">
    <property type="component" value="Unassembled WGS sequence"/>
</dbReference>
<organism evidence="8 11">
    <name type="scientific">Adineta ricciae</name>
    <name type="common">Rotifer</name>
    <dbReference type="NCBI Taxonomy" id="249248"/>
    <lineage>
        <taxon>Eukaryota</taxon>
        <taxon>Metazoa</taxon>
        <taxon>Spiralia</taxon>
        <taxon>Gnathifera</taxon>
        <taxon>Rotifera</taxon>
        <taxon>Eurotatoria</taxon>
        <taxon>Bdelloidea</taxon>
        <taxon>Adinetida</taxon>
        <taxon>Adinetidae</taxon>
        <taxon>Adineta</taxon>
    </lineage>
</organism>
<keyword evidence="4 7" id="KW-1133">Transmembrane helix</keyword>
<feature type="transmembrane region" description="Helical" evidence="7">
    <location>
        <begin position="101"/>
        <end position="124"/>
    </location>
</feature>
<reference evidence="8" key="1">
    <citation type="submission" date="2021-02" db="EMBL/GenBank/DDBJ databases">
        <authorList>
            <person name="Nowell W R."/>
        </authorList>
    </citation>
    <scope>NUCLEOTIDE SEQUENCE</scope>
</reference>
<feature type="transmembrane region" description="Helical" evidence="7">
    <location>
        <begin position="58"/>
        <end position="80"/>
    </location>
</feature>
<dbReference type="EMBL" id="CAJNOR010001077">
    <property type="protein sequence ID" value="CAF1070346.1"/>
    <property type="molecule type" value="Genomic_DNA"/>
</dbReference>
<dbReference type="AlphaFoldDB" id="A0A813X738"/>
<dbReference type="InterPro" id="IPR007593">
    <property type="entry name" value="CD225/Dispanin_fam"/>
</dbReference>
<evidence type="ECO:0000313" key="11">
    <source>
        <dbReference type="Proteomes" id="UP000663852"/>
    </source>
</evidence>
<dbReference type="Proteomes" id="UP000663828">
    <property type="component" value="Unassembled WGS sequence"/>
</dbReference>
<evidence type="ECO:0000313" key="10">
    <source>
        <dbReference type="Proteomes" id="UP000663828"/>
    </source>
</evidence>
<feature type="region of interest" description="Disordered" evidence="6">
    <location>
        <begin position="1"/>
        <end position="23"/>
    </location>
</feature>
<evidence type="ECO:0000256" key="1">
    <source>
        <dbReference type="ARBA" id="ARBA00004370"/>
    </source>
</evidence>